<feature type="compositionally biased region" description="Basic and acidic residues" evidence="1">
    <location>
        <begin position="76"/>
        <end position="89"/>
    </location>
</feature>
<sequence>MENFESETKITFKTKAMNRPLNADTKGSVTSRNFANPRSLISNTKSCRRGLSRTKAPPYTHRAAWFRRYDGFIRSRDRPRNCTSRDRTTTARHSQHDGPPFAPLFPHTVSPTLQPSTSLCFALAPVEATASKSEVTDLWRPLIRERFAR</sequence>
<feature type="compositionally biased region" description="Polar residues" evidence="1">
    <location>
        <begin position="25"/>
        <end position="42"/>
    </location>
</feature>
<dbReference type="InParanoid" id="A0A059CG85"/>
<protein>
    <submittedName>
        <fullName evidence="2">Uncharacterized protein</fullName>
    </submittedName>
</protein>
<reference evidence="2" key="1">
    <citation type="submission" date="2013-07" db="EMBL/GenBank/DDBJ databases">
        <title>The genome of Eucalyptus grandis.</title>
        <authorList>
            <person name="Schmutz J."/>
            <person name="Hayes R."/>
            <person name="Myburg A."/>
            <person name="Tuskan G."/>
            <person name="Grattapaglia D."/>
            <person name="Rokhsar D.S."/>
        </authorList>
    </citation>
    <scope>NUCLEOTIDE SEQUENCE</scope>
    <source>
        <tissue evidence="2">Leaf extractions</tissue>
    </source>
</reference>
<evidence type="ECO:0000256" key="1">
    <source>
        <dbReference type="SAM" id="MobiDB-lite"/>
    </source>
</evidence>
<feature type="region of interest" description="Disordered" evidence="1">
    <location>
        <begin position="18"/>
        <end position="42"/>
    </location>
</feature>
<accession>A0A059CG85</accession>
<dbReference type="EMBL" id="KK198756">
    <property type="protein sequence ID" value="KCW77274.1"/>
    <property type="molecule type" value="Genomic_DNA"/>
</dbReference>
<dbReference type="Gramene" id="KCW77274">
    <property type="protein sequence ID" value="KCW77274"/>
    <property type="gene ID" value="EUGRSUZ_D01631"/>
</dbReference>
<proteinExistence type="predicted"/>
<evidence type="ECO:0000313" key="2">
    <source>
        <dbReference type="EMBL" id="KCW77274.1"/>
    </source>
</evidence>
<gene>
    <name evidence="2" type="ORF">EUGRSUZ_D01631</name>
</gene>
<dbReference type="AlphaFoldDB" id="A0A059CG85"/>
<feature type="region of interest" description="Disordered" evidence="1">
    <location>
        <begin position="76"/>
        <end position="100"/>
    </location>
</feature>
<name>A0A059CG85_EUCGR</name>
<organism evidence="2">
    <name type="scientific">Eucalyptus grandis</name>
    <name type="common">Flooded gum</name>
    <dbReference type="NCBI Taxonomy" id="71139"/>
    <lineage>
        <taxon>Eukaryota</taxon>
        <taxon>Viridiplantae</taxon>
        <taxon>Streptophyta</taxon>
        <taxon>Embryophyta</taxon>
        <taxon>Tracheophyta</taxon>
        <taxon>Spermatophyta</taxon>
        <taxon>Magnoliopsida</taxon>
        <taxon>eudicotyledons</taxon>
        <taxon>Gunneridae</taxon>
        <taxon>Pentapetalae</taxon>
        <taxon>rosids</taxon>
        <taxon>malvids</taxon>
        <taxon>Myrtales</taxon>
        <taxon>Myrtaceae</taxon>
        <taxon>Myrtoideae</taxon>
        <taxon>Eucalypteae</taxon>
        <taxon>Eucalyptus</taxon>
    </lineage>
</organism>